<gene>
    <name evidence="1" type="ORF">LSALG_LOCUS21987</name>
</gene>
<name>A0AA36E4W2_LACSI</name>
<organism evidence="1 2">
    <name type="scientific">Lactuca saligna</name>
    <name type="common">Willowleaf lettuce</name>
    <dbReference type="NCBI Taxonomy" id="75948"/>
    <lineage>
        <taxon>Eukaryota</taxon>
        <taxon>Viridiplantae</taxon>
        <taxon>Streptophyta</taxon>
        <taxon>Embryophyta</taxon>
        <taxon>Tracheophyta</taxon>
        <taxon>Spermatophyta</taxon>
        <taxon>Magnoliopsida</taxon>
        <taxon>eudicotyledons</taxon>
        <taxon>Gunneridae</taxon>
        <taxon>Pentapetalae</taxon>
        <taxon>asterids</taxon>
        <taxon>campanulids</taxon>
        <taxon>Asterales</taxon>
        <taxon>Asteraceae</taxon>
        <taxon>Cichorioideae</taxon>
        <taxon>Cichorieae</taxon>
        <taxon>Lactucinae</taxon>
        <taxon>Lactuca</taxon>
    </lineage>
</organism>
<dbReference type="EMBL" id="OX465080">
    <property type="protein sequence ID" value="CAI9282343.1"/>
    <property type="molecule type" value="Genomic_DNA"/>
</dbReference>
<accession>A0AA36E4W2</accession>
<dbReference type="Proteomes" id="UP001177003">
    <property type="component" value="Chromosome 4"/>
</dbReference>
<reference evidence="1" key="1">
    <citation type="submission" date="2023-04" db="EMBL/GenBank/DDBJ databases">
        <authorList>
            <person name="Vijverberg K."/>
            <person name="Xiong W."/>
            <person name="Schranz E."/>
        </authorList>
    </citation>
    <scope>NUCLEOTIDE SEQUENCE</scope>
</reference>
<sequence length="285" mass="33693">MFKAKKANFVELCKEFQSDNEAFQSSIDAKISKLQKELEMESKIMDALAIKEEKCKVLETNLCYTEKQACDPRISITIKNNLPEKLRPVFAMLHRLEVNPPVIMKEPKSKEKLFNDEPIIDDEGDEEPDEAELKRWNAREAELDEHAHIVREVEEKENVEKEAHATLKSRMMLFRKWTLKQIQNEVVDLPGQSQTRKNLQGWFVVYMSRDRPGAERQNLYFHLEDKHMYTTTCMEFILEQVTKFKGNHNDDLKCFSDLITWYIQVCKLLLSFIPKIYEVQMRIKN</sequence>
<proteinExistence type="predicted"/>
<evidence type="ECO:0000313" key="2">
    <source>
        <dbReference type="Proteomes" id="UP001177003"/>
    </source>
</evidence>
<evidence type="ECO:0000313" key="1">
    <source>
        <dbReference type="EMBL" id="CAI9282343.1"/>
    </source>
</evidence>
<protein>
    <submittedName>
        <fullName evidence="1">Uncharacterized protein</fullName>
    </submittedName>
</protein>
<dbReference type="AlphaFoldDB" id="A0AA36E4W2"/>
<keyword evidence="2" id="KW-1185">Reference proteome</keyword>